<proteinExistence type="predicted"/>
<name>A0A382YY47_9ZZZZ</name>
<organism evidence="1">
    <name type="scientific">marine metagenome</name>
    <dbReference type="NCBI Taxonomy" id="408172"/>
    <lineage>
        <taxon>unclassified sequences</taxon>
        <taxon>metagenomes</taxon>
        <taxon>ecological metagenomes</taxon>
    </lineage>
</organism>
<dbReference type="SUPFAM" id="SSF56935">
    <property type="entry name" value="Porins"/>
    <property type="match status" value="1"/>
</dbReference>
<dbReference type="AlphaFoldDB" id="A0A382YY47"/>
<sequence length="119" mass="13192">MKSKLFLFLCVFILIGCASNGAERKPMRPKNFISQEEIKELAIAGTAKDAIEIARPIWLRRKALQDPSIYMNGVLMGGLDQLDNISINSVKEIKFLPSAEATTMYGTNNMGGVIEIQSR</sequence>
<accession>A0A382YY47</accession>
<protein>
    <recommendedName>
        <fullName evidence="2">TonB-dependent receptor plug domain-containing protein</fullName>
    </recommendedName>
</protein>
<evidence type="ECO:0008006" key="2">
    <source>
        <dbReference type="Google" id="ProtNLM"/>
    </source>
</evidence>
<evidence type="ECO:0000313" key="1">
    <source>
        <dbReference type="EMBL" id="SVD88071.1"/>
    </source>
</evidence>
<dbReference type="PROSITE" id="PS51257">
    <property type="entry name" value="PROKAR_LIPOPROTEIN"/>
    <property type="match status" value="1"/>
</dbReference>
<gene>
    <name evidence="1" type="ORF">METZ01_LOCUS440925</name>
</gene>
<dbReference type="EMBL" id="UINC01179402">
    <property type="protein sequence ID" value="SVD88071.1"/>
    <property type="molecule type" value="Genomic_DNA"/>
</dbReference>
<reference evidence="1" key="1">
    <citation type="submission" date="2018-05" db="EMBL/GenBank/DDBJ databases">
        <authorList>
            <person name="Lanie J.A."/>
            <person name="Ng W.-L."/>
            <person name="Kazmierczak K.M."/>
            <person name="Andrzejewski T.M."/>
            <person name="Davidsen T.M."/>
            <person name="Wayne K.J."/>
            <person name="Tettelin H."/>
            <person name="Glass J.I."/>
            <person name="Rusch D."/>
            <person name="Podicherti R."/>
            <person name="Tsui H.-C.T."/>
            <person name="Winkler M.E."/>
        </authorList>
    </citation>
    <scope>NUCLEOTIDE SEQUENCE</scope>
</reference>
<dbReference type="Gene3D" id="2.170.130.10">
    <property type="entry name" value="TonB-dependent receptor, plug domain"/>
    <property type="match status" value="1"/>
</dbReference>
<dbReference type="InterPro" id="IPR037066">
    <property type="entry name" value="Plug_dom_sf"/>
</dbReference>